<comment type="caution">
    <text evidence="4">The sequence shown here is derived from an EMBL/GenBank/DDBJ whole genome shotgun (WGS) entry which is preliminary data.</text>
</comment>
<dbReference type="Pfam" id="PF19420">
    <property type="entry name" value="DDAH_eukar"/>
    <property type="match status" value="1"/>
</dbReference>
<sequence>MKSFGSQSMVEPLKKVLVRRPDEAFGSADPKHWHYISQPELEGAQAEHDALVAILREAGCEVLYHEVELPEHADAIFTHDPVIVTDEGSIILRMGKEQRRGEEAAIGKTLEDLSVPTLATLEGEATAEGGDLLWLDHDTLAVGRGYRTNAEGLRQLTAALRPLGVETVEVQLPHGDGPVSCLHLMSIISMLDHDLAVVHIPLLPVPFVEMLSDRGIELVEVPDEEYPTMGPNVLALAPRRCLMIEGNPVTRERLETAGCEVLTYRGEELSLKAEGGATCLTRPILRST</sequence>
<gene>
    <name evidence="4" type="ORF">IFJ97_03365</name>
</gene>
<dbReference type="EMBL" id="JACXWA010000059">
    <property type="protein sequence ID" value="MBD3870384.1"/>
    <property type="molecule type" value="Genomic_DNA"/>
</dbReference>
<evidence type="ECO:0000313" key="5">
    <source>
        <dbReference type="Proteomes" id="UP000598633"/>
    </source>
</evidence>
<name>A0A8J6Y6D4_9BACT</name>
<dbReference type="Proteomes" id="UP000598633">
    <property type="component" value="Unassembled WGS sequence"/>
</dbReference>
<dbReference type="SUPFAM" id="SSF55909">
    <property type="entry name" value="Pentein"/>
    <property type="match status" value="1"/>
</dbReference>
<protein>
    <recommendedName>
        <fullName evidence="2">arginine deiminase</fullName>
        <ecNumber evidence="2">3.5.3.6</ecNumber>
    </recommendedName>
</protein>
<comment type="pathway">
    <text evidence="1">Amino-acid degradation; L-arginine degradation via ADI pathway; carbamoyl phosphate from L-arginine: step 1/2.</text>
</comment>
<dbReference type="GO" id="GO:0016990">
    <property type="term" value="F:arginine deiminase activity"/>
    <property type="evidence" value="ECO:0007669"/>
    <property type="project" value="UniProtKB-EC"/>
</dbReference>
<dbReference type="EC" id="3.5.3.6" evidence="2"/>
<dbReference type="PANTHER" id="PTHR47271">
    <property type="entry name" value="ARGININE DEIMINASE"/>
    <property type="match status" value="1"/>
</dbReference>
<comment type="catalytic activity">
    <reaction evidence="3">
        <text>L-arginine + H2O = L-citrulline + NH4(+)</text>
        <dbReference type="Rhea" id="RHEA:19597"/>
        <dbReference type="ChEBI" id="CHEBI:15377"/>
        <dbReference type="ChEBI" id="CHEBI:28938"/>
        <dbReference type="ChEBI" id="CHEBI:32682"/>
        <dbReference type="ChEBI" id="CHEBI:57743"/>
        <dbReference type="EC" id="3.5.3.6"/>
    </reaction>
</comment>
<reference evidence="4 5" key="1">
    <citation type="submission" date="2020-08" db="EMBL/GenBank/DDBJ databases">
        <title>Acidobacteriota in marine sediments use diverse sulfur dissimilation pathways.</title>
        <authorList>
            <person name="Wasmund K."/>
        </authorList>
    </citation>
    <scope>NUCLEOTIDE SEQUENCE [LARGE SCALE GENOMIC DNA]</scope>
    <source>
        <strain evidence="4">MAG AM3-A</strain>
    </source>
</reference>
<dbReference type="PANTHER" id="PTHR47271:SF2">
    <property type="entry name" value="ARGININE DEIMINASE"/>
    <property type="match status" value="1"/>
</dbReference>
<evidence type="ECO:0000256" key="1">
    <source>
        <dbReference type="ARBA" id="ARBA00005213"/>
    </source>
</evidence>
<evidence type="ECO:0000313" key="4">
    <source>
        <dbReference type="EMBL" id="MBD3870384.1"/>
    </source>
</evidence>
<evidence type="ECO:0000256" key="3">
    <source>
        <dbReference type="ARBA" id="ARBA00049429"/>
    </source>
</evidence>
<accession>A0A8J6Y6D4</accession>
<dbReference type="GO" id="GO:0019546">
    <property type="term" value="P:L-arginine deiminase pathway"/>
    <property type="evidence" value="ECO:0007669"/>
    <property type="project" value="TreeGrafter"/>
</dbReference>
<dbReference type="Gene3D" id="3.75.10.10">
    <property type="entry name" value="L-arginine/glycine Amidinotransferase, Chain A"/>
    <property type="match status" value="1"/>
</dbReference>
<dbReference type="AlphaFoldDB" id="A0A8J6Y6D4"/>
<evidence type="ECO:0000256" key="2">
    <source>
        <dbReference type="ARBA" id="ARBA00012171"/>
    </source>
</evidence>
<proteinExistence type="predicted"/>
<organism evidence="4 5">
    <name type="scientific">Candidatus Sulfomarinibacter kjeldsenii</name>
    <dbReference type="NCBI Taxonomy" id="2885994"/>
    <lineage>
        <taxon>Bacteria</taxon>
        <taxon>Pseudomonadati</taxon>
        <taxon>Acidobacteriota</taxon>
        <taxon>Thermoanaerobaculia</taxon>
        <taxon>Thermoanaerobaculales</taxon>
        <taxon>Candidatus Sulfomarinibacteraceae</taxon>
        <taxon>Candidatus Sulfomarinibacter</taxon>
    </lineage>
</organism>